<sequence length="85" mass="8952">MRVPALLCLLLPIAACTVERQVAPPAYSQASPYAAQRTIVPAPGSYCEEAVGEAADAANRAAYTGSPRDAGRANRTARYAARDCR</sequence>
<dbReference type="RefSeq" id="WP_133217914.1">
    <property type="nucleotide sequence ID" value="NZ_NRSG01000015.1"/>
</dbReference>
<protein>
    <recommendedName>
        <fullName evidence="4">Lipoprotein</fullName>
    </recommendedName>
</protein>
<dbReference type="Proteomes" id="UP000697995">
    <property type="component" value="Unassembled WGS sequence"/>
</dbReference>
<keyword evidence="3" id="KW-1185">Reference proteome</keyword>
<evidence type="ECO:0000256" key="1">
    <source>
        <dbReference type="SAM" id="MobiDB-lite"/>
    </source>
</evidence>
<organism evidence="2 3">
    <name type="scientific">Paracraurococcus ruber</name>
    <dbReference type="NCBI Taxonomy" id="77675"/>
    <lineage>
        <taxon>Bacteria</taxon>
        <taxon>Pseudomonadati</taxon>
        <taxon>Pseudomonadota</taxon>
        <taxon>Alphaproteobacteria</taxon>
        <taxon>Acetobacterales</taxon>
        <taxon>Roseomonadaceae</taxon>
        <taxon>Paracraurococcus</taxon>
    </lineage>
</organism>
<evidence type="ECO:0008006" key="4">
    <source>
        <dbReference type="Google" id="ProtNLM"/>
    </source>
</evidence>
<name>A0ABS1CSC2_9PROT</name>
<reference evidence="2 3" key="1">
    <citation type="journal article" date="2020" name="Microorganisms">
        <title>Osmotic Adaptation and Compatible Solute Biosynthesis of Phototrophic Bacteria as Revealed from Genome Analyses.</title>
        <authorList>
            <person name="Imhoff J.F."/>
            <person name="Rahn T."/>
            <person name="Kunzel S."/>
            <person name="Keller A."/>
            <person name="Neulinger S.C."/>
        </authorList>
    </citation>
    <scope>NUCLEOTIDE SEQUENCE [LARGE SCALE GENOMIC DNA]</scope>
    <source>
        <strain evidence="2 3">DSM 15382</strain>
    </source>
</reference>
<evidence type="ECO:0000313" key="2">
    <source>
        <dbReference type="EMBL" id="MBK1657360.1"/>
    </source>
</evidence>
<evidence type="ECO:0000313" key="3">
    <source>
        <dbReference type="Proteomes" id="UP000697995"/>
    </source>
</evidence>
<gene>
    <name evidence="2" type="ORF">CKO45_03840</name>
</gene>
<dbReference type="EMBL" id="NRSG01000015">
    <property type="protein sequence ID" value="MBK1657360.1"/>
    <property type="molecule type" value="Genomic_DNA"/>
</dbReference>
<accession>A0ABS1CSC2</accession>
<feature type="region of interest" description="Disordered" evidence="1">
    <location>
        <begin position="64"/>
        <end position="85"/>
    </location>
</feature>
<comment type="caution">
    <text evidence="2">The sequence shown here is derived from an EMBL/GenBank/DDBJ whole genome shotgun (WGS) entry which is preliminary data.</text>
</comment>
<proteinExistence type="predicted"/>